<organism evidence="1 2">
    <name type="scientific">Eruca vesicaria subsp. sativa</name>
    <name type="common">Garden rocket</name>
    <name type="synonym">Eruca sativa</name>
    <dbReference type="NCBI Taxonomy" id="29727"/>
    <lineage>
        <taxon>Eukaryota</taxon>
        <taxon>Viridiplantae</taxon>
        <taxon>Streptophyta</taxon>
        <taxon>Embryophyta</taxon>
        <taxon>Tracheophyta</taxon>
        <taxon>Spermatophyta</taxon>
        <taxon>Magnoliopsida</taxon>
        <taxon>eudicotyledons</taxon>
        <taxon>Gunneridae</taxon>
        <taxon>Pentapetalae</taxon>
        <taxon>rosids</taxon>
        <taxon>malvids</taxon>
        <taxon>Brassicales</taxon>
        <taxon>Brassicaceae</taxon>
        <taxon>Brassiceae</taxon>
        <taxon>Eruca</taxon>
    </lineage>
</organism>
<proteinExistence type="predicted"/>
<evidence type="ECO:0000313" key="2">
    <source>
        <dbReference type="Proteomes" id="UP001642260"/>
    </source>
</evidence>
<evidence type="ECO:0000313" key="1">
    <source>
        <dbReference type="EMBL" id="CAH8350035.1"/>
    </source>
</evidence>
<dbReference type="EMBL" id="CAKOAT010164600">
    <property type="protein sequence ID" value="CAH8350035.1"/>
    <property type="molecule type" value="Genomic_DNA"/>
</dbReference>
<comment type="caution">
    <text evidence="1">The sequence shown here is derived from an EMBL/GenBank/DDBJ whole genome shotgun (WGS) entry which is preliminary data.</text>
</comment>
<dbReference type="InterPro" id="IPR012340">
    <property type="entry name" value="NA-bd_OB-fold"/>
</dbReference>
<keyword evidence="2" id="KW-1185">Reference proteome</keyword>
<dbReference type="Gene3D" id="2.40.50.140">
    <property type="entry name" value="Nucleic acid-binding proteins"/>
    <property type="match status" value="1"/>
</dbReference>
<sequence length="110" mass="13117">MKPPQSTIIQGFILTHFLPRFKDDLKPNTIYKLNRFSARPSKYVYRVSPHQHGIRFTNKTIFAPVHEGDYQIDSQQFRIRDFKVFTDIVDKHQIFLVSTFYSLDNINLRL</sequence>
<dbReference type="Proteomes" id="UP001642260">
    <property type="component" value="Unassembled WGS sequence"/>
</dbReference>
<accession>A0ABC8K2X9</accession>
<protein>
    <submittedName>
        <fullName evidence="1">Uncharacterized protein</fullName>
    </submittedName>
</protein>
<name>A0ABC8K2X9_ERUVS</name>
<gene>
    <name evidence="1" type="ORF">ERUC_LOCUS17884</name>
</gene>
<dbReference type="AlphaFoldDB" id="A0ABC8K2X9"/>
<reference evidence="1 2" key="1">
    <citation type="submission" date="2022-03" db="EMBL/GenBank/DDBJ databases">
        <authorList>
            <person name="Macdonald S."/>
            <person name="Ahmed S."/>
            <person name="Newling K."/>
        </authorList>
    </citation>
    <scope>NUCLEOTIDE SEQUENCE [LARGE SCALE GENOMIC DNA]</scope>
</reference>